<evidence type="ECO:0000259" key="1">
    <source>
        <dbReference type="PROSITE" id="PS50011"/>
    </source>
</evidence>
<organism evidence="2 3">
    <name type="scientific">Kitasatospora paranensis</name>
    <dbReference type="NCBI Taxonomy" id="258053"/>
    <lineage>
        <taxon>Bacteria</taxon>
        <taxon>Bacillati</taxon>
        <taxon>Actinomycetota</taxon>
        <taxon>Actinomycetes</taxon>
        <taxon>Kitasatosporales</taxon>
        <taxon>Streptomycetaceae</taxon>
        <taxon>Kitasatospora</taxon>
    </lineage>
</organism>
<dbReference type="Gene3D" id="3.30.200.20">
    <property type="entry name" value="Phosphorylase Kinase, domain 1"/>
    <property type="match status" value="1"/>
</dbReference>
<dbReference type="SMART" id="SM01260">
    <property type="entry name" value="LANC_like"/>
    <property type="match status" value="1"/>
</dbReference>
<reference evidence="3" key="1">
    <citation type="journal article" date="2019" name="Int. J. Syst. Evol. Microbiol.">
        <title>The Global Catalogue of Microorganisms (GCM) 10K type strain sequencing project: providing services to taxonomists for standard genome sequencing and annotation.</title>
        <authorList>
            <consortium name="The Broad Institute Genomics Platform"/>
            <consortium name="The Broad Institute Genome Sequencing Center for Infectious Disease"/>
            <person name="Wu L."/>
            <person name="Ma J."/>
        </authorList>
    </citation>
    <scope>NUCLEOTIDE SEQUENCE [LARGE SCALE GENOMIC DNA]</scope>
    <source>
        <strain evidence="3">CGMCC 1.12859</strain>
    </source>
</reference>
<dbReference type="InterPro" id="IPR011009">
    <property type="entry name" value="Kinase-like_dom_sf"/>
</dbReference>
<dbReference type="NCBIfam" id="NF038150">
    <property type="entry name" value="lanthi_synth_IV"/>
    <property type="match status" value="1"/>
</dbReference>
<evidence type="ECO:0000313" key="2">
    <source>
        <dbReference type="EMBL" id="MFC7180699.1"/>
    </source>
</evidence>
<name>A0ABW2FTV1_9ACTN</name>
<dbReference type="SMART" id="SM00220">
    <property type="entry name" value="S_TKc"/>
    <property type="match status" value="1"/>
</dbReference>
<dbReference type="EMBL" id="JBHTAJ010000022">
    <property type="protein sequence ID" value="MFC7180699.1"/>
    <property type="molecule type" value="Genomic_DNA"/>
</dbReference>
<dbReference type="InterPro" id="IPR000719">
    <property type="entry name" value="Prot_kinase_dom"/>
</dbReference>
<dbReference type="PROSITE" id="PS50011">
    <property type="entry name" value="PROTEIN_KINASE_DOM"/>
    <property type="match status" value="1"/>
</dbReference>
<gene>
    <name evidence="2" type="primary">lanL</name>
    <name evidence="2" type="ORF">ACFQMG_14165</name>
</gene>
<dbReference type="Gene3D" id="1.50.10.20">
    <property type="match status" value="1"/>
</dbReference>
<dbReference type="Pfam" id="PF00069">
    <property type="entry name" value="Pkinase"/>
    <property type="match status" value="1"/>
</dbReference>
<dbReference type="RefSeq" id="WP_380231193.1">
    <property type="nucleotide sequence ID" value="NZ_JBHSVH010000002.1"/>
</dbReference>
<dbReference type="SUPFAM" id="SSF158745">
    <property type="entry name" value="LanC-like"/>
    <property type="match status" value="1"/>
</dbReference>
<accession>A0ABW2FTV1</accession>
<dbReference type="SUPFAM" id="SSF56112">
    <property type="entry name" value="Protein kinase-like (PK-like)"/>
    <property type="match status" value="1"/>
</dbReference>
<dbReference type="InterPro" id="IPR057929">
    <property type="entry name" value="RamC_N"/>
</dbReference>
<dbReference type="CDD" id="cd04791">
    <property type="entry name" value="LanC_SerThrkinase"/>
    <property type="match status" value="1"/>
</dbReference>
<proteinExistence type="predicted"/>
<dbReference type="Gene3D" id="1.10.510.10">
    <property type="entry name" value="Transferase(Phosphotransferase) domain 1"/>
    <property type="match status" value="1"/>
</dbReference>
<protein>
    <submittedName>
        <fullName evidence="2">Class IV lanthionine synthetase LanL</fullName>
    </submittedName>
</protein>
<dbReference type="Proteomes" id="UP001596435">
    <property type="component" value="Unassembled WGS sequence"/>
</dbReference>
<dbReference type="Pfam" id="PF25816">
    <property type="entry name" value="RamC_N"/>
    <property type="match status" value="1"/>
</dbReference>
<sequence length="906" mass="97618">MHDFRLQWVVESVLAEHGLEGWAFAEDEVWCRVTPAGEGGVDRIQGWKLHVSATRLSAPEVLHRVADVLVPRGVPFKFSRSIRMVEEMTGERYDRAQCGKVIAVYPSDEDEFRELATALDKATAGLPGPAILSDRPVRPGSLVQYRFGAFRGVPVLTDDGVFEIRVAGPDGIPVEDVRKPWFCPPSWAELPYPAPSKKAQAGALLADRFEVRQAIRHSARGGVYRALDHRTGEEVVVKQARAFVGGRLNGEDCRGGLRNEWQALKTLAGIGPEPVDLFDLDGHTFLVESLIPGDTLAQWLDQQVAEGEGQGGLAPARLLDMARKLTELLAEVHARGLVFQDFTPLNIMVTPDGGLKLIDPEMARVPGEWGVRGHTVGFAALEVVRNPGEGWVPQQTADLFSLGAVLQFLAVGTAPVFGQDDPRPLSVHDRLDAVLRAAGVRSAAARMIAPAVRGLTADDPAQRWSFDRLREFLATCTVPDAVVVADGGAAAADRLSDTDRQRFTDDGLAHLLATMAAPGDDDRRLWPSTDFGEGTDACNVQHGSAGVLGLLTLADRHLRREDLRAAVARAADWTARRRDKTPRLMPGLYFGRSGTAWALHDAARHLGDEELAQQAVELGLSVPVEWPNPDVCHGVAGSVLAQLHLWRGTGRGEFLERATRGGDALLAAAEPGDGRLYWPVPKSMDSLLAGINHLGFAHGVAGVGYTLLATAQATGDQRYLEAAVAAGNTLAFEAERGPSGAYWRNDRSDEPGTGMRFHWCSGSSGVGTFLLRLWQATGDAEYLRLTEQAAQAVHRARWFSGTAACHGLAGNGEFLLDLADAVGGPYRGWAEELAASMVLRHGVHGERLVIPDESSQGVAADYNVGLSGAVGFLLRLAHGGGRPWMVDGTAEQAADGARRSMQLVTR</sequence>
<dbReference type="InterPro" id="IPR058053">
    <property type="entry name" value="RamC_C"/>
</dbReference>
<dbReference type="InterPro" id="IPR007822">
    <property type="entry name" value="LANC-like"/>
</dbReference>
<evidence type="ECO:0000313" key="3">
    <source>
        <dbReference type="Proteomes" id="UP001596435"/>
    </source>
</evidence>
<dbReference type="PANTHER" id="PTHR12736">
    <property type="entry name" value="LANC-LIKE PROTEIN"/>
    <property type="match status" value="1"/>
</dbReference>
<feature type="domain" description="Protein kinase" evidence="1">
    <location>
        <begin position="209"/>
        <end position="473"/>
    </location>
</feature>
<comment type="caution">
    <text evidence="2">The sequence shown here is derived from an EMBL/GenBank/DDBJ whole genome shotgun (WGS) entry which is preliminary data.</text>
</comment>
<dbReference type="PANTHER" id="PTHR12736:SF21">
    <property type="entry name" value="LANC-LIKE PROTEIN 2"/>
    <property type="match status" value="1"/>
</dbReference>
<dbReference type="Pfam" id="PF05147">
    <property type="entry name" value="LANC_like"/>
    <property type="match status" value="1"/>
</dbReference>
<dbReference type="PRINTS" id="PR01950">
    <property type="entry name" value="LANCSUPER"/>
</dbReference>
<keyword evidence="3" id="KW-1185">Reference proteome</keyword>